<sequence>EEEGGGVAAIREDRKDIVARLKEDLETFLVDATEEEIEREEKKYAEEIERSGIEGKKGKKTFVALKEKRAEQRRKELAISELREKAKRQQRKIDE</sequence>
<dbReference type="VEuPathDB" id="ToxoDB:CSUI_010902"/>
<protein>
    <submittedName>
        <fullName evidence="2">Uncharacterized protein</fullName>
    </submittedName>
</protein>
<feature type="coiled-coil region" evidence="1">
    <location>
        <begin position="30"/>
        <end position="92"/>
    </location>
</feature>
<name>A0A2C6KG26_9APIC</name>
<evidence type="ECO:0000313" key="3">
    <source>
        <dbReference type="Proteomes" id="UP000221165"/>
    </source>
</evidence>
<dbReference type="EMBL" id="MIGC01008793">
    <property type="protein sequence ID" value="PHJ15286.1"/>
    <property type="molecule type" value="Genomic_DNA"/>
</dbReference>
<proteinExistence type="predicted"/>
<evidence type="ECO:0000313" key="2">
    <source>
        <dbReference type="EMBL" id="PHJ15286.1"/>
    </source>
</evidence>
<feature type="non-terminal residue" evidence="2">
    <location>
        <position position="1"/>
    </location>
</feature>
<dbReference type="AlphaFoldDB" id="A0A2C6KG26"/>
<organism evidence="2 3">
    <name type="scientific">Cystoisospora suis</name>
    <dbReference type="NCBI Taxonomy" id="483139"/>
    <lineage>
        <taxon>Eukaryota</taxon>
        <taxon>Sar</taxon>
        <taxon>Alveolata</taxon>
        <taxon>Apicomplexa</taxon>
        <taxon>Conoidasida</taxon>
        <taxon>Coccidia</taxon>
        <taxon>Eucoccidiorida</taxon>
        <taxon>Eimeriorina</taxon>
        <taxon>Sarcocystidae</taxon>
        <taxon>Cystoisospora</taxon>
    </lineage>
</organism>
<gene>
    <name evidence="2" type="ORF">CSUI_010902</name>
</gene>
<keyword evidence="3" id="KW-1185">Reference proteome</keyword>
<reference evidence="2 3" key="1">
    <citation type="journal article" date="2017" name="Int. J. Parasitol.">
        <title>The genome of the protozoan parasite Cystoisospora suis and a reverse vaccinology approach to identify vaccine candidates.</title>
        <authorList>
            <person name="Palmieri N."/>
            <person name="Shrestha A."/>
            <person name="Ruttkowski B."/>
            <person name="Beck T."/>
            <person name="Vogl C."/>
            <person name="Tomley F."/>
            <person name="Blake D.P."/>
            <person name="Joachim A."/>
        </authorList>
    </citation>
    <scope>NUCLEOTIDE SEQUENCE [LARGE SCALE GENOMIC DNA]</scope>
    <source>
        <strain evidence="2 3">Wien I</strain>
    </source>
</reference>
<feature type="non-terminal residue" evidence="2">
    <location>
        <position position="95"/>
    </location>
</feature>
<dbReference type="GeneID" id="94434214"/>
<keyword evidence="1" id="KW-0175">Coiled coil</keyword>
<dbReference type="RefSeq" id="XP_067917020.1">
    <property type="nucleotide sequence ID" value="XM_068071003.1"/>
</dbReference>
<accession>A0A2C6KG26</accession>
<evidence type="ECO:0000256" key="1">
    <source>
        <dbReference type="SAM" id="Coils"/>
    </source>
</evidence>
<comment type="caution">
    <text evidence="2">The sequence shown here is derived from an EMBL/GenBank/DDBJ whole genome shotgun (WGS) entry which is preliminary data.</text>
</comment>
<dbReference type="Proteomes" id="UP000221165">
    <property type="component" value="Unassembled WGS sequence"/>
</dbReference>